<feature type="region of interest" description="Disordered" evidence="1">
    <location>
        <begin position="1"/>
        <end position="21"/>
    </location>
</feature>
<evidence type="ECO:0000256" key="1">
    <source>
        <dbReference type="SAM" id="MobiDB-lite"/>
    </source>
</evidence>
<reference evidence="2" key="1">
    <citation type="journal article" date="2020" name="Stud. Mycol.">
        <title>101 Dothideomycetes genomes: a test case for predicting lifestyles and emergence of pathogens.</title>
        <authorList>
            <person name="Haridas S."/>
            <person name="Albert R."/>
            <person name="Binder M."/>
            <person name="Bloem J."/>
            <person name="Labutti K."/>
            <person name="Salamov A."/>
            <person name="Andreopoulos B."/>
            <person name="Baker S."/>
            <person name="Barry K."/>
            <person name="Bills G."/>
            <person name="Bluhm B."/>
            <person name="Cannon C."/>
            <person name="Castanera R."/>
            <person name="Culley D."/>
            <person name="Daum C."/>
            <person name="Ezra D."/>
            <person name="Gonzalez J."/>
            <person name="Henrissat B."/>
            <person name="Kuo A."/>
            <person name="Liang C."/>
            <person name="Lipzen A."/>
            <person name="Lutzoni F."/>
            <person name="Magnuson J."/>
            <person name="Mondo S."/>
            <person name="Nolan M."/>
            <person name="Ohm R."/>
            <person name="Pangilinan J."/>
            <person name="Park H.-J."/>
            <person name="Ramirez L."/>
            <person name="Alfaro M."/>
            <person name="Sun H."/>
            <person name="Tritt A."/>
            <person name="Yoshinaga Y."/>
            <person name="Zwiers L.-H."/>
            <person name="Turgeon B."/>
            <person name="Goodwin S."/>
            <person name="Spatafora J."/>
            <person name="Crous P."/>
            <person name="Grigoriev I."/>
        </authorList>
    </citation>
    <scope>NUCLEOTIDE SEQUENCE</scope>
    <source>
        <strain evidence="2">CBS 123094</strain>
    </source>
</reference>
<feature type="compositionally biased region" description="Polar residues" evidence="1">
    <location>
        <begin position="160"/>
        <end position="169"/>
    </location>
</feature>
<proteinExistence type="predicted"/>
<dbReference type="AlphaFoldDB" id="A0A6A5X5V6"/>
<protein>
    <submittedName>
        <fullName evidence="2">Uncharacterized protein</fullName>
    </submittedName>
</protein>
<keyword evidence="3" id="KW-1185">Reference proteome</keyword>
<gene>
    <name evidence="2" type="ORF">P154DRAFT_18610</name>
</gene>
<name>A0A6A5X5V6_9PLEO</name>
<feature type="compositionally biased region" description="Basic and acidic residues" evidence="1">
    <location>
        <begin position="1"/>
        <end position="17"/>
    </location>
</feature>
<feature type="region of interest" description="Disordered" evidence="1">
    <location>
        <begin position="141"/>
        <end position="175"/>
    </location>
</feature>
<organism evidence="2 3">
    <name type="scientific">Amniculicola lignicola CBS 123094</name>
    <dbReference type="NCBI Taxonomy" id="1392246"/>
    <lineage>
        <taxon>Eukaryota</taxon>
        <taxon>Fungi</taxon>
        <taxon>Dikarya</taxon>
        <taxon>Ascomycota</taxon>
        <taxon>Pezizomycotina</taxon>
        <taxon>Dothideomycetes</taxon>
        <taxon>Pleosporomycetidae</taxon>
        <taxon>Pleosporales</taxon>
        <taxon>Amniculicolaceae</taxon>
        <taxon>Amniculicola</taxon>
    </lineage>
</organism>
<evidence type="ECO:0000313" key="3">
    <source>
        <dbReference type="Proteomes" id="UP000799779"/>
    </source>
</evidence>
<dbReference type="EMBL" id="ML977556">
    <property type="protein sequence ID" value="KAF2008227.1"/>
    <property type="molecule type" value="Genomic_DNA"/>
</dbReference>
<sequence>MDSMEVPRNHSTSERRNNARLGNQSRTHMYVHIISETLAIGKILALDGLPCPCLREYASAVSLPSLAPATRICKTFRMRKSVGKAARTTRVASLNSCWSPGEEMQASFLTWCVLAMRKRWVLAVVFAKWLGREPDLRMEKGCSAGSRCRDREKRGPSARTDGNASNTSRGRARGVREQVIRRTGRLGVNLPVVISKSFIPSAGIGYEQPMAMRGTGDKTRQRLNFEEAPSERGGFYTPGVCGTVHHAFKKSMACMAHWWIVEEDTMEDSRPGPRRF</sequence>
<accession>A0A6A5X5V6</accession>
<evidence type="ECO:0000313" key="2">
    <source>
        <dbReference type="EMBL" id="KAF2008227.1"/>
    </source>
</evidence>
<dbReference type="Proteomes" id="UP000799779">
    <property type="component" value="Unassembled WGS sequence"/>
</dbReference>